<dbReference type="GO" id="GO:0000932">
    <property type="term" value="C:P-body"/>
    <property type="evidence" value="ECO:0007669"/>
    <property type="project" value="TreeGrafter"/>
</dbReference>
<dbReference type="PANTHER" id="PTHR23355:SF42">
    <property type="entry name" value="RIBONUCLEASE II, CHLOROPLASTIC_MITOCHONDRIAL"/>
    <property type="match status" value="1"/>
</dbReference>
<dbReference type="Pfam" id="PF25255">
    <property type="entry name" value="WHD_RNase_II"/>
    <property type="match status" value="1"/>
</dbReference>
<evidence type="ECO:0000313" key="4">
    <source>
        <dbReference type="Proteomes" id="UP001438707"/>
    </source>
</evidence>
<dbReference type="SMART" id="SM00955">
    <property type="entry name" value="RNB"/>
    <property type="match status" value="1"/>
</dbReference>
<reference evidence="3 4" key="1">
    <citation type="journal article" date="2024" name="Nat. Commun.">
        <title>Phylogenomics reveals the evolutionary origins of lichenization in chlorophyte algae.</title>
        <authorList>
            <person name="Puginier C."/>
            <person name="Libourel C."/>
            <person name="Otte J."/>
            <person name="Skaloud P."/>
            <person name="Haon M."/>
            <person name="Grisel S."/>
            <person name="Petersen M."/>
            <person name="Berrin J.G."/>
            <person name="Delaux P.M."/>
            <person name="Dal Grande F."/>
            <person name="Keller J."/>
        </authorList>
    </citation>
    <scope>NUCLEOTIDE SEQUENCE [LARGE SCALE GENOMIC DNA]</scope>
    <source>
        <strain evidence="3 4">SAG 2145</strain>
    </source>
</reference>
<evidence type="ECO:0000259" key="2">
    <source>
        <dbReference type="SMART" id="SM00955"/>
    </source>
</evidence>
<dbReference type="AlphaFoldDB" id="A0AAW1Q6S7"/>
<proteinExistence type="predicted"/>
<dbReference type="InterPro" id="IPR056404">
    <property type="entry name" value="HTH_RNase_II"/>
</dbReference>
<dbReference type="GO" id="GO:0006402">
    <property type="term" value="P:mRNA catabolic process"/>
    <property type="evidence" value="ECO:0007669"/>
    <property type="project" value="TreeGrafter"/>
</dbReference>
<dbReference type="Pfam" id="PF23161">
    <property type="entry name" value="HTH_RNase_II"/>
    <property type="match status" value="1"/>
</dbReference>
<dbReference type="Pfam" id="PF00773">
    <property type="entry name" value="RNB"/>
    <property type="match status" value="1"/>
</dbReference>
<organism evidence="3 4">
    <name type="scientific">Apatococcus lobatus</name>
    <dbReference type="NCBI Taxonomy" id="904363"/>
    <lineage>
        <taxon>Eukaryota</taxon>
        <taxon>Viridiplantae</taxon>
        <taxon>Chlorophyta</taxon>
        <taxon>core chlorophytes</taxon>
        <taxon>Trebouxiophyceae</taxon>
        <taxon>Chlorellales</taxon>
        <taxon>Chlorellaceae</taxon>
        <taxon>Apatococcus</taxon>
    </lineage>
</organism>
<feature type="region of interest" description="Disordered" evidence="1">
    <location>
        <begin position="57"/>
        <end position="87"/>
    </location>
</feature>
<gene>
    <name evidence="3" type="ORF">WJX74_004928</name>
</gene>
<comment type="caution">
    <text evidence="3">The sequence shown here is derived from an EMBL/GenBank/DDBJ whole genome shotgun (WGS) entry which is preliminary data.</text>
</comment>
<dbReference type="InterPro" id="IPR057324">
    <property type="entry name" value="WH_RNase_II"/>
</dbReference>
<dbReference type="PANTHER" id="PTHR23355">
    <property type="entry name" value="RIBONUCLEASE"/>
    <property type="match status" value="1"/>
</dbReference>
<dbReference type="GO" id="GO:0003723">
    <property type="term" value="F:RNA binding"/>
    <property type="evidence" value="ECO:0007669"/>
    <property type="project" value="InterPro"/>
</dbReference>
<accession>A0AAW1Q6S7</accession>
<evidence type="ECO:0000256" key="1">
    <source>
        <dbReference type="SAM" id="MobiDB-lite"/>
    </source>
</evidence>
<dbReference type="Pfam" id="PF23163">
    <property type="entry name" value="CSD_RNase_II"/>
    <property type="match status" value="1"/>
</dbReference>
<sequence length="836" mass="90090">MSRALSAVLAEDLKRLPASTFSQLTSFSLWPTAAFFAQNQGMAANLTVQQFVAGTTRQLTTSAHRPEKSRSKAATKSAPPANGGDPAVAARLAFSANEPLQASAHHPSHPFGGSAPASRPTFRQGQRWCATVVETSPVDVGQDTLAAGRLVEFKKDTRSSLGLILHPDGKRNWMVLDARGQKHSVRPQTIACMLPGMGHTEQDLAACDAHAASLADESLLSDAWQMLEQGEEMGIAAMSDLLFGAESPAHCYAAHRLLSDNRVFFKQLHRRPPVFVPRQESEVQHLLHEQETEAKAAEHARRLAAAVASAREQPRASKPDQKAWLEGPFATELKILVEMALGRPLPNSQQSLAAHTLQTLGLDGSAGATVQLLRSIGFWSAHEQPALLAAGISADFPAAIEAAAEDVLANPCPDADANVRQDLTHMTVLAIDDASTVEVDDGVSAEVLADGQVKIWAHIADPSRWIGPDSPLAAEAKQRTSTMYLATGSIPMFPSSLANACFSLGAGQGPSPALSIWAILDSNGALADFGMTSSVVHSTRMTYNQVDEALLKRDAATAHPTLHLLQQGAQRREEWRVANRAYSSQTPGCRIKVRNAQSDEPEISASPDTSQDTPGHQLVSEIMIMANQIAAHTGHKLGLPLPYRGQPPAVFPTQEELNKVPAGICRTILMRSRLLRGSLSVKQPVPHAGLGLPAYVQVTSPIRRYGDLIAHWQFKAALRGQGAPLSPEQVEIDTHTNAMLFRERKNVARAVDNYWLAELFRRQQLQDPGRKYPATMLTWIRQEFGLASVMIIEMGLETVVKLDVAATAGQALDVCCISVDMGAGEFRLTAGLAAKC</sequence>
<dbReference type="Proteomes" id="UP001438707">
    <property type="component" value="Unassembled WGS sequence"/>
</dbReference>
<evidence type="ECO:0000313" key="3">
    <source>
        <dbReference type="EMBL" id="KAK9815997.1"/>
    </source>
</evidence>
<dbReference type="SUPFAM" id="SSF50249">
    <property type="entry name" value="Nucleic acid-binding proteins"/>
    <property type="match status" value="1"/>
</dbReference>
<feature type="region of interest" description="Disordered" evidence="1">
    <location>
        <begin position="99"/>
        <end position="120"/>
    </location>
</feature>
<name>A0AAW1Q6S7_9CHLO</name>
<dbReference type="InterPro" id="IPR001900">
    <property type="entry name" value="RNase_II/R"/>
</dbReference>
<dbReference type="InterPro" id="IPR012340">
    <property type="entry name" value="NA-bd_OB-fold"/>
</dbReference>
<dbReference type="EMBL" id="JALJOS010000101">
    <property type="protein sequence ID" value="KAK9815997.1"/>
    <property type="molecule type" value="Genomic_DNA"/>
</dbReference>
<dbReference type="GO" id="GO:0000175">
    <property type="term" value="F:3'-5'-RNA exonuclease activity"/>
    <property type="evidence" value="ECO:0007669"/>
    <property type="project" value="TreeGrafter"/>
</dbReference>
<dbReference type="InterPro" id="IPR050180">
    <property type="entry name" value="RNR_Ribonuclease"/>
</dbReference>
<protein>
    <recommendedName>
        <fullName evidence="2">RNB domain-containing protein</fullName>
    </recommendedName>
</protein>
<feature type="domain" description="RNB" evidence="2">
    <location>
        <begin position="420"/>
        <end position="720"/>
    </location>
</feature>
<dbReference type="InterPro" id="IPR056403">
    <property type="entry name" value="RNase_II_barrel"/>
</dbReference>
<keyword evidence="4" id="KW-1185">Reference proteome</keyword>